<keyword evidence="1" id="KW-0732">Signal</keyword>
<feature type="chain" id="PRO_5030836394" evidence="1">
    <location>
        <begin position="19"/>
        <end position="103"/>
    </location>
</feature>
<evidence type="ECO:0000256" key="1">
    <source>
        <dbReference type="SAM" id="SignalP"/>
    </source>
</evidence>
<sequence length="103" mass="10920">MVIVALILAAAAPAPADAVPKARQAYASCLSGYTNDAATKKVARDAFLAGLKTKCADKEAAFRTALMAADRTDGMTEQEARQDANDQVAEYIEKMTSDYDSAQ</sequence>
<dbReference type="RefSeq" id="WP_223177306.1">
    <property type="nucleotide sequence ID" value="NZ_BSPS01000195.1"/>
</dbReference>
<accession>A0A7W6FPE2</accession>
<dbReference type="Proteomes" id="UP000571950">
    <property type="component" value="Unassembled WGS sequence"/>
</dbReference>
<feature type="signal peptide" evidence="1">
    <location>
        <begin position="1"/>
        <end position="18"/>
    </location>
</feature>
<organism evidence="2 3">
    <name type="scientific">Sphingobium jiangsuense</name>
    <dbReference type="NCBI Taxonomy" id="870476"/>
    <lineage>
        <taxon>Bacteria</taxon>
        <taxon>Pseudomonadati</taxon>
        <taxon>Pseudomonadota</taxon>
        <taxon>Alphaproteobacteria</taxon>
        <taxon>Sphingomonadales</taxon>
        <taxon>Sphingomonadaceae</taxon>
        <taxon>Sphingobium</taxon>
    </lineage>
</organism>
<comment type="caution">
    <text evidence="2">The sequence shown here is derived from an EMBL/GenBank/DDBJ whole genome shotgun (WGS) entry which is preliminary data.</text>
</comment>
<dbReference type="AlphaFoldDB" id="A0A7W6FPE2"/>
<proteinExistence type="predicted"/>
<name>A0A7W6FPE2_9SPHN</name>
<evidence type="ECO:0000313" key="3">
    <source>
        <dbReference type="Proteomes" id="UP000571950"/>
    </source>
</evidence>
<keyword evidence="3" id="KW-1185">Reference proteome</keyword>
<protein>
    <submittedName>
        <fullName evidence="2">Uncharacterized protein</fullName>
    </submittedName>
</protein>
<dbReference type="EMBL" id="JACIDT010000003">
    <property type="protein sequence ID" value="MBB3925467.1"/>
    <property type="molecule type" value="Genomic_DNA"/>
</dbReference>
<gene>
    <name evidence="2" type="ORF">GGR43_001180</name>
</gene>
<evidence type="ECO:0000313" key="2">
    <source>
        <dbReference type="EMBL" id="MBB3925467.1"/>
    </source>
</evidence>
<reference evidence="2 3" key="1">
    <citation type="submission" date="2020-08" db="EMBL/GenBank/DDBJ databases">
        <title>Genomic Encyclopedia of Type Strains, Phase IV (KMG-IV): sequencing the most valuable type-strain genomes for metagenomic binning, comparative biology and taxonomic classification.</title>
        <authorList>
            <person name="Goeker M."/>
        </authorList>
    </citation>
    <scope>NUCLEOTIDE SEQUENCE [LARGE SCALE GENOMIC DNA]</scope>
    <source>
        <strain evidence="2 3">DSM 26189</strain>
    </source>
</reference>